<dbReference type="EMBL" id="CADEPI010000224">
    <property type="protein sequence ID" value="CAB3381102.1"/>
    <property type="molecule type" value="Genomic_DNA"/>
</dbReference>
<keyword evidence="1" id="KW-0472">Membrane</keyword>
<reference evidence="2 3" key="1">
    <citation type="submission" date="2020-04" db="EMBL/GenBank/DDBJ databases">
        <authorList>
            <person name="Alioto T."/>
            <person name="Alioto T."/>
            <person name="Gomez Garrido J."/>
        </authorList>
    </citation>
    <scope>NUCLEOTIDE SEQUENCE [LARGE SCALE GENOMIC DNA]</scope>
</reference>
<accession>A0A8S1DJA1</accession>
<dbReference type="Proteomes" id="UP000494165">
    <property type="component" value="Unassembled WGS sequence"/>
</dbReference>
<comment type="caution">
    <text evidence="2">The sequence shown here is derived from an EMBL/GenBank/DDBJ whole genome shotgun (WGS) entry which is preliminary data.</text>
</comment>
<feature type="transmembrane region" description="Helical" evidence="1">
    <location>
        <begin position="43"/>
        <end position="64"/>
    </location>
</feature>
<evidence type="ECO:0000313" key="3">
    <source>
        <dbReference type="Proteomes" id="UP000494165"/>
    </source>
</evidence>
<gene>
    <name evidence="2" type="ORF">CLODIP_2_CD11938</name>
</gene>
<protein>
    <submittedName>
        <fullName evidence="2">Uncharacterized protein</fullName>
    </submittedName>
</protein>
<sequence length="103" mass="11591">MGKALFYHGLRFLTGTFLVSLASTLDTDQIQSDAEQEIWDGSLKILFGMTGAFFFTVCVALVIARLRSTNNQANEINPQPELIIRYDVNEETNNNGKYHVYSP</sequence>
<name>A0A8S1DJA1_9INSE</name>
<keyword evidence="3" id="KW-1185">Reference proteome</keyword>
<evidence type="ECO:0000313" key="2">
    <source>
        <dbReference type="EMBL" id="CAB3381102.1"/>
    </source>
</evidence>
<evidence type="ECO:0000256" key="1">
    <source>
        <dbReference type="SAM" id="Phobius"/>
    </source>
</evidence>
<keyword evidence="1" id="KW-1133">Transmembrane helix</keyword>
<proteinExistence type="predicted"/>
<keyword evidence="1" id="KW-0812">Transmembrane</keyword>
<dbReference type="AlphaFoldDB" id="A0A8S1DJA1"/>
<organism evidence="2 3">
    <name type="scientific">Cloeon dipterum</name>
    <dbReference type="NCBI Taxonomy" id="197152"/>
    <lineage>
        <taxon>Eukaryota</taxon>
        <taxon>Metazoa</taxon>
        <taxon>Ecdysozoa</taxon>
        <taxon>Arthropoda</taxon>
        <taxon>Hexapoda</taxon>
        <taxon>Insecta</taxon>
        <taxon>Pterygota</taxon>
        <taxon>Palaeoptera</taxon>
        <taxon>Ephemeroptera</taxon>
        <taxon>Pisciforma</taxon>
        <taxon>Baetidae</taxon>
        <taxon>Cloeon</taxon>
    </lineage>
</organism>